<evidence type="ECO:0000256" key="5">
    <source>
        <dbReference type="SAM" id="MobiDB-lite"/>
    </source>
</evidence>
<keyword evidence="2" id="KW-0645">Protease</keyword>
<reference evidence="7" key="1">
    <citation type="submission" date="2023-02" db="EMBL/GenBank/DDBJ databases">
        <title>Genome of toxic invasive species Heracleum sosnowskyi carries increased number of genes despite the absence of recent whole-genome duplications.</title>
        <authorList>
            <person name="Schelkunov M."/>
            <person name="Shtratnikova V."/>
            <person name="Makarenko M."/>
            <person name="Klepikova A."/>
            <person name="Omelchenko D."/>
            <person name="Novikova G."/>
            <person name="Obukhova E."/>
            <person name="Bogdanov V."/>
            <person name="Penin A."/>
            <person name="Logacheva M."/>
        </authorList>
    </citation>
    <scope>NUCLEOTIDE SEQUENCE</scope>
    <source>
        <strain evidence="7">Hsosn_3</strain>
        <tissue evidence="7">Leaf</tissue>
    </source>
</reference>
<dbReference type="Gene3D" id="3.40.395.10">
    <property type="entry name" value="Adenoviral Proteinase, Chain A"/>
    <property type="match status" value="1"/>
</dbReference>
<name>A0AAD8H5S7_9APIA</name>
<evidence type="ECO:0000256" key="2">
    <source>
        <dbReference type="ARBA" id="ARBA00022670"/>
    </source>
</evidence>
<feature type="domain" description="Ubiquitin-like protease family profile" evidence="6">
    <location>
        <begin position="1"/>
        <end position="179"/>
    </location>
</feature>
<dbReference type="InterPro" id="IPR038765">
    <property type="entry name" value="Papain-like_cys_pep_sf"/>
</dbReference>
<evidence type="ECO:0000256" key="3">
    <source>
        <dbReference type="ARBA" id="ARBA00022801"/>
    </source>
</evidence>
<dbReference type="InterPro" id="IPR003653">
    <property type="entry name" value="Peptidase_C48_C"/>
</dbReference>
<evidence type="ECO:0000256" key="1">
    <source>
        <dbReference type="ARBA" id="ARBA00005234"/>
    </source>
</evidence>
<comment type="similarity">
    <text evidence="1">Belongs to the peptidase C48 family.</text>
</comment>
<dbReference type="PANTHER" id="PTHR46915">
    <property type="entry name" value="UBIQUITIN-LIKE PROTEASE 4-RELATED"/>
    <property type="match status" value="1"/>
</dbReference>
<dbReference type="GO" id="GO:0008234">
    <property type="term" value="F:cysteine-type peptidase activity"/>
    <property type="evidence" value="ECO:0007669"/>
    <property type="project" value="UniProtKB-KW"/>
</dbReference>
<gene>
    <name evidence="7" type="ORF">POM88_044710</name>
</gene>
<proteinExistence type="inferred from homology"/>
<dbReference type="PANTHER" id="PTHR46915:SF6">
    <property type="entry name" value="CYSTEINE PROTEINASES SUPERFAMILY PROTEIN"/>
    <property type="match status" value="1"/>
</dbReference>
<dbReference type="EMBL" id="JAUIZM010000010">
    <property type="protein sequence ID" value="KAK1360236.1"/>
    <property type="molecule type" value="Genomic_DNA"/>
</dbReference>
<reference evidence="7" key="2">
    <citation type="submission" date="2023-05" db="EMBL/GenBank/DDBJ databases">
        <authorList>
            <person name="Schelkunov M.I."/>
        </authorList>
    </citation>
    <scope>NUCLEOTIDE SEQUENCE</scope>
    <source>
        <strain evidence="7">Hsosn_3</strain>
        <tissue evidence="7">Leaf</tissue>
    </source>
</reference>
<keyword evidence="8" id="KW-1185">Reference proteome</keyword>
<dbReference type="AlphaFoldDB" id="A0AAD8H5S7"/>
<sequence length="610" mass="71208">MRTTRSSSLRNRRADSGQKEKLNDQQAIYYMRRLWSFLPESIKGCCVYIDPAWMLKFRTQFKEREGVIEWLGRLNIFMKKYVFFPLCLSNHWSLVILCNPGGDIKRKKERPSMILLDSLDGSMKSEVEIFMSSVLHELYKNRCISQNDFGNIKLAIPKVPKQIDDKTCGFFVLYYMTLFLKEIPVKFDFETGYPAFLNRDWFTQQEFDCFHRRLSDIFNRIDDYTKPISMSVSSGGFNNDLDTIDVIRTCLRETGDIKSESCLPKFRKRKMHDVEEKEEDIIECVVVTKNKNEGLKREKITESSKKSSSGHQKLLMKMRPVIFNQVLENLMMGQKEWINKTGFGKLLAFRLKKYPLILGYNLVSNFDSISCSLSLDGKDIAITEKDVNEILGLPNGGNKVKFELDSEKNKMWRKQYGIKDSHLRVSIRSIADKIIQSHEFFFCDRALPTKLFGRYETPKYINWKVFSLRKIELFIIKSETLAEGGLKAITADTEDFNSWKDEDITGKQNPSDEHPELLKNTVEQLEESLSTYEKWSDKFVDLIKDLSTEFKEEERVVALKEKFVDMNNAANWVAETVFKNSIGSMYVERLNAATLERRQKRTKQSEMTPK</sequence>
<evidence type="ECO:0000256" key="4">
    <source>
        <dbReference type="ARBA" id="ARBA00022807"/>
    </source>
</evidence>
<accession>A0AAD8H5S7</accession>
<dbReference type="GO" id="GO:0006508">
    <property type="term" value="P:proteolysis"/>
    <property type="evidence" value="ECO:0007669"/>
    <property type="project" value="UniProtKB-KW"/>
</dbReference>
<feature type="region of interest" description="Disordered" evidence="5">
    <location>
        <begin position="1"/>
        <end position="20"/>
    </location>
</feature>
<dbReference type="Proteomes" id="UP001237642">
    <property type="component" value="Unassembled WGS sequence"/>
</dbReference>
<dbReference type="SUPFAM" id="SSF54001">
    <property type="entry name" value="Cysteine proteinases"/>
    <property type="match status" value="1"/>
</dbReference>
<keyword evidence="4" id="KW-0788">Thiol protease</keyword>
<protein>
    <recommendedName>
        <fullName evidence="6">Ubiquitin-like protease family profile domain-containing protein</fullName>
    </recommendedName>
</protein>
<keyword evidence="3" id="KW-0378">Hydrolase</keyword>
<evidence type="ECO:0000259" key="6">
    <source>
        <dbReference type="PROSITE" id="PS50600"/>
    </source>
</evidence>
<comment type="caution">
    <text evidence="7">The sequence shown here is derived from an EMBL/GenBank/DDBJ whole genome shotgun (WGS) entry which is preliminary data.</text>
</comment>
<dbReference type="Pfam" id="PF02902">
    <property type="entry name" value="Peptidase_C48"/>
    <property type="match status" value="1"/>
</dbReference>
<organism evidence="7 8">
    <name type="scientific">Heracleum sosnowskyi</name>
    <dbReference type="NCBI Taxonomy" id="360622"/>
    <lineage>
        <taxon>Eukaryota</taxon>
        <taxon>Viridiplantae</taxon>
        <taxon>Streptophyta</taxon>
        <taxon>Embryophyta</taxon>
        <taxon>Tracheophyta</taxon>
        <taxon>Spermatophyta</taxon>
        <taxon>Magnoliopsida</taxon>
        <taxon>eudicotyledons</taxon>
        <taxon>Gunneridae</taxon>
        <taxon>Pentapetalae</taxon>
        <taxon>asterids</taxon>
        <taxon>campanulids</taxon>
        <taxon>Apiales</taxon>
        <taxon>Apiaceae</taxon>
        <taxon>Apioideae</taxon>
        <taxon>apioid superclade</taxon>
        <taxon>Tordylieae</taxon>
        <taxon>Tordyliinae</taxon>
        <taxon>Heracleum</taxon>
    </lineage>
</organism>
<dbReference type="GO" id="GO:0016926">
    <property type="term" value="P:protein desumoylation"/>
    <property type="evidence" value="ECO:0007669"/>
    <property type="project" value="UniProtKB-ARBA"/>
</dbReference>
<evidence type="ECO:0000313" key="7">
    <source>
        <dbReference type="EMBL" id="KAK1360236.1"/>
    </source>
</evidence>
<evidence type="ECO:0000313" key="8">
    <source>
        <dbReference type="Proteomes" id="UP001237642"/>
    </source>
</evidence>
<dbReference type="PROSITE" id="PS50600">
    <property type="entry name" value="ULP_PROTEASE"/>
    <property type="match status" value="1"/>
</dbReference>